<sequence length="408" mass="45460">MGDIFNAEEIGIPREFTLTTGTNGHSRKLKFLITGGCGYFGFRLARTLHHLGAFVTILDIQLPKTIEKYLDNRLKFMQGDVRDYSAVLKACQDIDCVYHVASFGLSGKDQLDKGLNEAVNVGGTQNIIKACQECGITRLIYTSSYNVVMQGKEICNGTEDLPYGDPEKMVDYYSSTKLRADKLVVKANGSLVAGGSQLSTCCLRPAGIFGPGERRHIDRAAAIVEMNLVFVKIGDAIVDWVHVNNLVQIHLLALPALSSANNSIAAGKCYFVSDNNPVRFFDFLSPLFVGLGHSPPRYKCPYIFVYYAAFLMELVYHLMKPWRVVAPLATRTEVMKMGLSHFHTMDKAIKELGYRPKIYDFADVAKLYLKERPTASVDPIRDTRGNYWAKITLIGLALFCCLLQLLLL</sequence>
<evidence type="ECO:0000259" key="3">
    <source>
        <dbReference type="Pfam" id="PF01073"/>
    </source>
</evidence>
<feature type="domain" description="3-beta hydroxysteroid dehydrogenase/isomerase" evidence="3">
    <location>
        <begin position="32"/>
        <end position="297"/>
    </location>
</feature>
<dbReference type="InterPro" id="IPR002225">
    <property type="entry name" value="3Beta_OHSteriod_DH/Estase"/>
</dbReference>
<evidence type="ECO:0000256" key="1">
    <source>
        <dbReference type="ARBA" id="ARBA00009219"/>
    </source>
</evidence>
<dbReference type="PANTHER" id="PTHR43245:SF51">
    <property type="entry name" value="SHORT CHAIN DEHYDROGENASE_REDUCTASE FAMILY 42E, MEMBER 2"/>
    <property type="match status" value="1"/>
</dbReference>
<dbReference type="InterPro" id="IPR050177">
    <property type="entry name" value="Lipid_A_modif_metabolic_enz"/>
</dbReference>
<dbReference type="AlphaFoldDB" id="A0A6F9DR57"/>
<dbReference type="SUPFAM" id="SSF51735">
    <property type="entry name" value="NAD(P)-binding Rossmann-fold domains"/>
    <property type="match status" value="1"/>
</dbReference>
<dbReference type="PANTHER" id="PTHR43245">
    <property type="entry name" value="BIFUNCTIONAL POLYMYXIN RESISTANCE PROTEIN ARNA"/>
    <property type="match status" value="1"/>
</dbReference>
<keyword evidence="2" id="KW-0560">Oxidoreductase</keyword>
<dbReference type="InterPro" id="IPR036291">
    <property type="entry name" value="NAD(P)-bd_dom_sf"/>
</dbReference>
<dbReference type="GO" id="GO:0006694">
    <property type="term" value="P:steroid biosynthetic process"/>
    <property type="evidence" value="ECO:0007669"/>
    <property type="project" value="InterPro"/>
</dbReference>
<evidence type="ECO:0000313" key="4">
    <source>
        <dbReference type="EMBL" id="CAB3265924.1"/>
    </source>
</evidence>
<reference evidence="4" key="1">
    <citation type="submission" date="2020-04" db="EMBL/GenBank/DDBJ databases">
        <authorList>
            <person name="Neveu A P."/>
        </authorList>
    </citation>
    <scope>NUCLEOTIDE SEQUENCE</scope>
    <source>
        <tissue evidence="4">Whole embryo</tissue>
    </source>
</reference>
<evidence type="ECO:0000256" key="2">
    <source>
        <dbReference type="ARBA" id="ARBA00023002"/>
    </source>
</evidence>
<dbReference type="Gene3D" id="3.40.50.720">
    <property type="entry name" value="NAD(P)-binding Rossmann-like Domain"/>
    <property type="match status" value="1"/>
</dbReference>
<name>A0A6F9DR57_9ASCI</name>
<organism evidence="4">
    <name type="scientific">Phallusia mammillata</name>
    <dbReference type="NCBI Taxonomy" id="59560"/>
    <lineage>
        <taxon>Eukaryota</taxon>
        <taxon>Metazoa</taxon>
        <taxon>Chordata</taxon>
        <taxon>Tunicata</taxon>
        <taxon>Ascidiacea</taxon>
        <taxon>Phlebobranchia</taxon>
        <taxon>Ascidiidae</taxon>
        <taxon>Phallusia</taxon>
    </lineage>
</organism>
<proteinExistence type="evidence at transcript level"/>
<dbReference type="EMBL" id="LR790062">
    <property type="protein sequence ID" value="CAB3265924.1"/>
    <property type="molecule type" value="mRNA"/>
</dbReference>
<gene>
    <name evidence="4" type="primary">Sdr42e1</name>
</gene>
<protein>
    <submittedName>
        <fullName evidence="4">Short-chain dehydrogenase/reductase family 42E member 1</fullName>
    </submittedName>
</protein>
<dbReference type="Pfam" id="PF01073">
    <property type="entry name" value="3Beta_HSD"/>
    <property type="match status" value="1"/>
</dbReference>
<accession>A0A6F9DR57</accession>
<dbReference type="GO" id="GO:0016616">
    <property type="term" value="F:oxidoreductase activity, acting on the CH-OH group of donors, NAD or NADP as acceptor"/>
    <property type="evidence" value="ECO:0007669"/>
    <property type="project" value="InterPro"/>
</dbReference>
<comment type="similarity">
    <text evidence="1">Belongs to the 3-beta-HSD family.</text>
</comment>